<proteinExistence type="predicted"/>
<accession>A0AAV4WIY0</accession>
<sequence length="102" mass="11157">MDRGGGRTLPGDGGEGGSAKEIEISALCDGHSLGHVLTHRLRWVLPTDIRPSMLLCYPTCNIVENPDLNTNVRYSATIFIILNSFYNQMGTTKPLTEYESAS</sequence>
<name>A0AAV4WIY0_9ARAC</name>
<reference evidence="1 2" key="1">
    <citation type="submission" date="2021-06" db="EMBL/GenBank/DDBJ databases">
        <title>Caerostris darwini draft genome.</title>
        <authorList>
            <person name="Kono N."/>
            <person name="Arakawa K."/>
        </authorList>
    </citation>
    <scope>NUCLEOTIDE SEQUENCE [LARGE SCALE GENOMIC DNA]</scope>
</reference>
<dbReference type="EMBL" id="BPLQ01014740">
    <property type="protein sequence ID" value="GIY82821.1"/>
    <property type="molecule type" value="Genomic_DNA"/>
</dbReference>
<evidence type="ECO:0000313" key="2">
    <source>
        <dbReference type="Proteomes" id="UP001054837"/>
    </source>
</evidence>
<comment type="caution">
    <text evidence="1">The sequence shown here is derived from an EMBL/GenBank/DDBJ whole genome shotgun (WGS) entry which is preliminary data.</text>
</comment>
<organism evidence="1 2">
    <name type="scientific">Caerostris darwini</name>
    <dbReference type="NCBI Taxonomy" id="1538125"/>
    <lineage>
        <taxon>Eukaryota</taxon>
        <taxon>Metazoa</taxon>
        <taxon>Ecdysozoa</taxon>
        <taxon>Arthropoda</taxon>
        <taxon>Chelicerata</taxon>
        <taxon>Arachnida</taxon>
        <taxon>Araneae</taxon>
        <taxon>Araneomorphae</taxon>
        <taxon>Entelegynae</taxon>
        <taxon>Araneoidea</taxon>
        <taxon>Araneidae</taxon>
        <taxon>Caerostris</taxon>
    </lineage>
</organism>
<evidence type="ECO:0000313" key="1">
    <source>
        <dbReference type="EMBL" id="GIY82821.1"/>
    </source>
</evidence>
<dbReference type="Proteomes" id="UP001054837">
    <property type="component" value="Unassembled WGS sequence"/>
</dbReference>
<keyword evidence="2" id="KW-1185">Reference proteome</keyword>
<dbReference type="AlphaFoldDB" id="A0AAV4WIY0"/>
<protein>
    <submittedName>
        <fullName evidence="1">Uncharacterized protein</fullName>
    </submittedName>
</protein>
<gene>
    <name evidence="1" type="ORF">CDAR_609001</name>
</gene>